<organism evidence="2 3">
    <name type="scientific">Phascolomyces articulosus</name>
    <dbReference type="NCBI Taxonomy" id="60185"/>
    <lineage>
        <taxon>Eukaryota</taxon>
        <taxon>Fungi</taxon>
        <taxon>Fungi incertae sedis</taxon>
        <taxon>Mucoromycota</taxon>
        <taxon>Mucoromycotina</taxon>
        <taxon>Mucoromycetes</taxon>
        <taxon>Mucorales</taxon>
        <taxon>Lichtheimiaceae</taxon>
        <taxon>Phascolomyces</taxon>
    </lineage>
</organism>
<keyword evidence="3" id="KW-1185">Reference proteome</keyword>
<evidence type="ECO:0000256" key="1">
    <source>
        <dbReference type="SAM" id="SignalP"/>
    </source>
</evidence>
<feature type="signal peptide" evidence="1">
    <location>
        <begin position="1"/>
        <end position="23"/>
    </location>
</feature>
<evidence type="ECO:0000313" key="2">
    <source>
        <dbReference type="EMBL" id="KAI9249692.1"/>
    </source>
</evidence>
<evidence type="ECO:0000313" key="3">
    <source>
        <dbReference type="Proteomes" id="UP001209540"/>
    </source>
</evidence>
<gene>
    <name evidence="2" type="ORF">BDA99DRAFT_523377</name>
</gene>
<name>A0AAD5PAU8_9FUNG</name>
<reference evidence="2" key="1">
    <citation type="journal article" date="2022" name="IScience">
        <title>Evolution of zygomycete secretomes and the origins of terrestrial fungal ecologies.</title>
        <authorList>
            <person name="Chang Y."/>
            <person name="Wang Y."/>
            <person name="Mondo S."/>
            <person name="Ahrendt S."/>
            <person name="Andreopoulos W."/>
            <person name="Barry K."/>
            <person name="Beard J."/>
            <person name="Benny G.L."/>
            <person name="Blankenship S."/>
            <person name="Bonito G."/>
            <person name="Cuomo C."/>
            <person name="Desiro A."/>
            <person name="Gervers K.A."/>
            <person name="Hundley H."/>
            <person name="Kuo A."/>
            <person name="LaButti K."/>
            <person name="Lang B.F."/>
            <person name="Lipzen A."/>
            <person name="O'Donnell K."/>
            <person name="Pangilinan J."/>
            <person name="Reynolds N."/>
            <person name="Sandor L."/>
            <person name="Smith M.E."/>
            <person name="Tsang A."/>
            <person name="Grigoriev I.V."/>
            <person name="Stajich J.E."/>
            <person name="Spatafora J.W."/>
        </authorList>
    </citation>
    <scope>NUCLEOTIDE SEQUENCE</scope>
    <source>
        <strain evidence="2">RSA 2281</strain>
    </source>
</reference>
<proteinExistence type="predicted"/>
<accession>A0AAD5PAU8</accession>
<sequence>MRSITTVFTIFAMVTLFTISSSATPVEYQEGQGSAKKINLLETRGPLPNLNCPFCLYKAGKNHEDPKEKCASVC</sequence>
<protein>
    <submittedName>
        <fullName evidence="2">Uncharacterized protein</fullName>
    </submittedName>
</protein>
<comment type="caution">
    <text evidence="2">The sequence shown here is derived from an EMBL/GenBank/DDBJ whole genome shotgun (WGS) entry which is preliminary data.</text>
</comment>
<dbReference type="AlphaFoldDB" id="A0AAD5PAU8"/>
<dbReference type="Proteomes" id="UP001209540">
    <property type="component" value="Unassembled WGS sequence"/>
</dbReference>
<keyword evidence="1" id="KW-0732">Signal</keyword>
<feature type="chain" id="PRO_5042168727" evidence="1">
    <location>
        <begin position="24"/>
        <end position="74"/>
    </location>
</feature>
<dbReference type="EMBL" id="JAIXMP010000034">
    <property type="protein sequence ID" value="KAI9249692.1"/>
    <property type="molecule type" value="Genomic_DNA"/>
</dbReference>
<reference evidence="2" key="2">
    <citation type="submission" date="2023-02" db="EMBL/GenBank/DDBJ databases">
        <authorList>
            <consortium name="DOE Joint Genome Institute"/>
            <person name="Mondo S.J."/>
            <person name="Chang Y."/>
            <person name="Wang Y."/>
            <person name="Ahrendt S."/>
            <person name="Andreopoulos W."/>
            <person name="Barry K."/>
            <person name="Beard J."/>
            <person name="Benny G.L."/>
            <person name="Blankenship S."/>
            <person name="Bonito G."/>
            <person name="Cuomo C."/>
            <person name="Desiro A."/>
            <person name="Gervers K.A."/>
            <person name="Hundley H."/>
            <person name="Kuo A."/>
            <person name="LaButti K."/>
            <person name="Lang B.F."/>
            <person name="Lipzen A."/>
            <person name="O'Donnell K."/>
            <person name="Pangilinan J."/>
            <person name="Reynolds N."/>
            <person name="Sandor L."/>
            <person name="Smith M.W."/>
            <person name="Tsang A."/>
            <person name="Grigoriev I.V."/>
            <person name="Stajich J.E."/>
            <person name="Spatafora J.W."/>
        </authorList>
    </citation>
    <scope>NUCLEOTIDE SEQUENCE</scope>
    <source>
        <strain evidence="2">RSA 2281</strain>
    </source>
</reference>